<sequence>MLVLPLTGRHDRSRFDCGRQELNAWLRQVASQHQVKGLSKSFVAVLPDDPSRICGFYALTLAELENRHLPESWRKRLPRRIPGVRLGRLAVDREFQGRRLGELLLLNALDRSRRIHREAGGAALFVDALDEGAADWYRRFGFAAAPENPLLLFLPVATIGELLS</sequence>
<protein>
    <submittedName>
        <fullName evidence="7">GNAT family N-acetyltransferase</fullName>
    </submittedName>
</protein>
<proteinExistence type="predicted"/>
<comment type="catalytic activity">
    <reaction evidence="5">
        <text>glycyl-tRNA(Gly) + acetyl-CoA = N-acetylglycyl-tRNA(Gly) + CoA + H(+)</text>
        <dbReference type="Rhea" id="RHEA:81867"/>
        <dbReference type="Rhea" id="RHEA-COMP:9683"/>
        <dbReference type="Rhea" id="RHEA-COMP:19766"/>
        <dbReference type="ChEBI" id="CHEBI:15378"/>
        <dbReference type="ChEBI" id="CHEBI:57287"/>
        <dbReference type="ChEBI" id="CHEBI:57288"/>
        <dbReference type="ChEBI" id="CHEBI:78522"/>
        <dbReference type="ChEBI" id="CHEBI:232036"/>
    </reaction>
</comment>
<comment type="caution">
    <text evidence="7">The sequence shown here is derived from an EMBL/GenBank/DDBJ whole genome shotgun (WGS) entry which is preliminary data.</text>
</comment>
<organism evidence="7 8">
    <name type="scientific">Zeimonas arvi</name>
    <dbReference type="NCBI Taxonomy" id="2498847"/>
    <lineage>
        <taxon>Bacteria</taxon>
        <taxon>Pseudomonadati</taxon>
        <taxon>Pseudomonadota</taxon>
        <taxon>Betaproteobacteria</taxon>
        <taxon>Burkholderiales</taxon>
        <taxon>Burkholderiaceae</taxon>
        <taxon>Zeimonas</taxon>
    </lineage>
</organism>
<evidence type="ECO:0000256" key="5">
    <source>
        <dbReference type="ARBA" id="ARBA00049880"/>
    </source>
</evidence>
<gene>
    <name evidence="7" type="ORF">FHP08_07810</name>
</gene>
<evidence type="ECO:0000313" key="7">
    <source>
        <dbReference type="EMBL" id="TXL65976.1"/>
    </source>
</evidence>
<evidence type="ECO:0000313" key="8">
    <source>
        <dbReference type="Proteomes" id="UP000321548"/>
    </source>
</evidence>
<dbReference type="OrthoDB" id="9799147at2"/>
<evidence type="ECO:0000259" key="6">
    <source>
        <dbReference type="PROSITE" id="PS51186"/>
    </source>
</evidence>
<dbReference type="GO" id="GO:0016747">
    <property type="term" value="F:acyltransferase activity, transferring groups other than amino-acyl groups"/>
    <property type="evidence" value="ECO:0007669"/>
    <property type="project" value="InterPro"/>
</dbReference>
<dbReference type="InterPro" id="IPR000182">
    <property type="entry name" value="GNAT_dom"/>
</dbReference>
<evidence type="ECO:0000256" key="3">
    <source>
        <dbReference type="ARBA" id="ARBA00022679"/>
    </source>
</evidence>
<dbReference type="RefSeq" id="WP_147703890.1">
    <property type="nucleotide sequence ID" value="NZ_VDUY01000003.1"/>
</dbReference>
<keyword evidence="3 7" id="KW-0808">Transferase</keyword>
<accession>A0A5C8NXR9</accession>
<name>A0A5C8NXR9_9BURK</name>
<keyword evidence="4" id="KW-0012">Acyltransferase</keyword>
<dbReference type="PANTHER" id="PTHR36449:SF1">
    <property type="entry name" value="ACETYLTRANSFERASE"/>
    <property type="match status" value="1"/>
</dbReference>
<keyword evidence="2" id="KW-1277">Toxin-antitoxin system</keyword>
<dbReference type="Gene3D" id="3.40.630.30">
    <property type="match status" value="1"/>
</dbReference>
<dbReference type="InterPro" id="IPR016181">
    <property type="entry name" value="Acyl_CoA_acyltransferase"/>
</dbReference>
<evidence type="ECO:0000256" key="1">
    <source>
        <dbReference type="ARBA" id="ARBA00022491"/>
    </source>
</evidence>
<dbReference type="Pfam" id="PF13508">
    <property type="entry name" value="Acetyltransf_7"/>
    <property type="match status" value="1"/>
</dbReference>
<feature type="domain" description="N-acetyltransferase" evidence="6">
    <location>
        <begin position="1"/>
        <end position="157"/>
    </location>
</feature>
<dbReference type="SUPFAM" id="SSF55729">
    <property type="entry name" value="Acyl-CoA N-acyltransferases (Nat)"/>
    <property type="match status" value="1"/>
</dbReference>
<evidence type="ECO:0000256" key="4">
    <source>
        <dbReference type="ARBA" id="ARBA00023315"/>
    </source>
</evidence>
<evidence type="ECO:0000256" key="2">
    <source>
        <dbReference type="ARBA" id="ARBA00022649"/>
    </source>
</evidence>
<reference evidence="7 8" key="1">
    <citation type="submission" date="2019-06" db="EMBL/GenBank/DDBJ databases">
        <title>Quisquiliibacterium sp. nov., isolated from a maize field.</title>
        <authorList>
            <person name="Lin S.-Y."/>
            <person name="Tsai C.-F."/>
            <person name="Young C.-C."/>
        </authorList>
    </citation>
    <scope>NUCLEOTIDE SEQUENCE [LARGE SCALE GENOMIC DNA]</scope>
    <source>
        <strain evidence="7 8">CC-CFT501</strain>
    </source>
</reference>
<dbReference type="EMBL" id="VDUY01000003">
    <property type="protein sequence ID" value="TXL65976.1"/>
    <property type="molecule type" value="Genomic_DNA"/>
</dbReference>
<dbReference type="AlphaFoldDB" id="A0A5C8NXR9"/>
<keyword evidence="8" id="KW-1185">Reference proteome</keyword>
<dbReference type="PROSITE" id="PS51186">
    <property type="entry name" value="GNAT"/>
    <property type="match status" value="1"/>
</dbReference>
<dbReference type="PANTHER" id="PTHR36449">
    <property type="entry name" value="ACETYLTRANSFERASE-RELATED"/>
    <property type="match status" value="1"/>
</dbReference>
<keyword evidence="1" id="KW-0678">Repressor</keyword>
<dbReference type="Proteomes" id="UP000321548">
    <property type="component" value="Unassembled WGS sequence"/>
</dbReference>